<proteinExistence type="predicted"/>
<protein>
    <submittedName>
        <fullName evidence="1">Uncharacterized protein</fullName>
    </submittedName>
</protein>
<dbReference type="EMBL" id="GGEC01073110">
    <property type="protein sequence ID" value="MBX53594.1"/>
    <property type="molecule type" value="Transcribed_RNA"/>
</dbReference>
<reference evidence="1" key="1">
    <citation type="submission" date="2018-02" db="EMBL/GenBank/DDBJ databases">
        <title>Rhizophora mucronata_Transcriptome.</title>
        <authorList>
            <person name="Meera S.P."/>
            <person name="Sreeshan A."/>
            <person name="Augustine A."/>
        </authorList>
    </citation>
    <scope>NUCLEOTIDE SEQUENCE</scope>
    <source>
        <tissue evidence="1">Leaf</tissue>
    </source>
</reference>
<evidence type="ECO:0000313" key="1">
    <source>
        <dbReference type="EMBL" id="MBX53594.1"/>
    </source>
</evidence>
<name>A0A2P2PFT0_RHIMU</name>
<accession>A0A2P2PFT0</accession>
<sequence>MYDSLSLLCFLQFAG</sequence>
<organism evidence="1">
    <name type="scientific">Rhizophora mucronata</name>
    <name type="common">Asiatic mangrove</name>
    <dbReference type="NCBI Taxonomy" id="61149"/>
    <lineage>
        <taxon>Eukaryota</taxon>
        <taxon>Viridiplantae</taxon>
        <taxon>Streptophyta</taxon>
        <taxon>Embryophyta</taxon>
        <taxon>Tracheophyta</taxon>
        <taxon>Spermatophyta</taxon>
        <taxon>Magnoliopsida</taxon>
        <taxon>eudicotyledons</taxon>
        <taxon>Gunneridae</taxon>
        <taxon>Pentapetalae</taxon>
        <taxon>rosids</taxon>
        <taxon>fabids</taxon>
        <taxon>Malpighiales</taxon>
        <taxon>Rhizophoraceae</taxon>
        <taxon>Rhizophora</taxon>
    </lineage>
</organism>